<gene>
    <name evidence="1" type="ORF">G2W53_040638</name>
</gene>
<reference evidence="1" key="1">
    <citation type="submission" date="2020-09" db="EMBL/GenBank/DDBJ databases">
        <title>Genome-Enabled Discovery of Anthraquinone Biosynthesis in Senna tora.</title>
        <authorList>
            <person name="Kang S.-H."/>
            <person name="Pandey R.P."/>
            <person name="Lee C.-M."/>
            <person name="Sim J.-S."/>
            <person name="Jeong J.-T."/>
            <person name="Choi B.-S."/>
            <person name="Jung M."/>
            <person name="Ginzburg D."/>
            <person name="Zhao K."/>
            <person name="Won S.Y."/>
            <person name="Oh T.-J."/>
            <person name="Yu Y."/>
            <person name="Kim N.-H."/>
            <person name="Lee O.R."/>
            <person name="Lee T.-H."/>
            <person name="Bashyal P."/>
            <person name="Kim T.-S."/>
            <person name="Lee W.-H."/>
            <person name="Kawkins C."/>
            <person name="Kim C.-K."/>
            <person name="Kim J.S."/>
            <person name="Ahn B.O."/>
            <person name="Rhee S.Y."/>
            <person name="Sohng J.K."/>
        </authorList>
    </citation>
    <scope>NUCLEOTIDE SEQUENCE</scope>
    <source>
        <tissue evidence="1">Leaf</tissue>
    </source>
</reference>
<accession>A0A834SIL4</accession>
<evidence type="ECO:0000313" key="2">
    <source>
        <dbReference type="Proteomes" id="UP000634136"/>
    </source>
</evidence>
<name>A0A834SIL4_9FABA</name>
<evidence type="ECO:0000313" key="1">
    <source>
        <dbReference type="EMBL" id="KAF7801527.1"/>
    </source>
</evidence>
<protein>
    <submittedName>
        <fullName evidence="1">Uncharacterized protein</fullName>
    </submittedName>
</protein>
<dbReference type="EMBL" id="JAAIUW010000013">
    <property type="protein sequence ID" value="KAF7801527.1"/>
    <property type="molecule type" value="Genomic_DNA"/>
</dbReference>
<comment type="caution">
    <text evidence="1">The sequence shown here is derived from an EMBL/GenBank/DDBJ whole genome shotgun (WGS) entry which is preliminary data.</text>
</comment>
<sequence>MNHTNFIFISTFQEIAESLSRSPQIPLLKRNGVIKQNRGWRRNRVYTLVVLKGSVDSAASMEKTLDECEA</sequence>
<proteinExistence type="predicted"/>
<dbReference type="AlphaFoldDB" id="A0A834SIL4"/>
<keyword evidence="2" id="KW-1185">Reference proteome</keyword>
<dbReference type="Proteomes" id="UP000634136">
    <property type="component" value="Unassembled WGS sequence"/>
</dbReference>
<organism evidence="1 2">
    <name type="scientific">Senna tora</name>
    <dbReference type="NCBI Taxonomy" id="362788"/>
    <lineage>
        <taxon>Eukaryota</taxon>
        <taxon>Viridiplantae</taxon>
        <taxon>Streptophyta</taxon>
        <taxon>Embryophyta</taxon>
        <taxon>Tracheophyta</taxon>
        <taxon>Spermatophyta</taxon>
        <taxon>Magnoliopsida</taxon>
        <taxon>eudicotyledons</taxon>
        <taxon>Gunneridae</taxon>
        <taxon>Pentapetalae</taxon>
        <taxon>rosids</taxon>
        <taxon>fabids</taxon>
        <taxon>Fabales</taxon>
        <taxon>Fabaceae</taxon>
        <taxon>Caesalpinioideae</taxon>
        <taxon>Cassia clade</taxon>
        <taxon>Senna</taxon>
    </lineage>
</organism>